<feature type="compositionally biased region" description="Acidic residues" evidence="3">
    <location>
        <begin position="319"/>
        <end position="333"/>
    </location>
</feature>
<name>A0A9P7FZH9_9AGAR</name>
<evidence type="ECO:0000313" key="5">
    <source>
        <dbReference type="EMBL" id="KAG5640913.1"/>
    </source>
</evidence>
<dbReference type="OrthoDB" id="19092at2759"/>
<accession>A0A9P7FZH9</accession>
<evidence type="ECO:0000259" key="4">
    <source>
        <dbReference type="PROSITE" id="PS50002"/>
    </source>
</evidence>
<feature type="compositionally biased region" description="Low complexity" evidence="3">
    <location>
        <begin position="139"/>
        <end position="168"/>
    </location>
</feature>
<dbReference type="PROSITE" id="PS50002">
    <property type="entry name" value="SH3"/>
    <property type="match status" value="1"/>
</dbReference>
<dbReference type="InterPro" id="IPR001452">
    <property type="entry name" value="SH3_domain"/>
</dbReference>
<reference evidence="5" key="1">
    <citation type="submission" date="2020-07" db="EMBL/GenBank/DDBJ databases">
        <authorList>
            <person name="Nieuwenhuis M."/>
            <person name="Van De Peppel L.J.J."/>
        </authorList>
    </citation>
    <scope>NUCLEOTIDE SEQUENCE</scope>
    <source>
        <strain evidence="5">AP01</strain>
        <tissue evidence="5">Mycelium</tissue>
    </source>
</reference>
<dbReference type="EMBL" id="JABCKV010000450">
    <property type="protein sequence ID" value="KAG5640913.1"/>
    <property type="molecule type" value="Genomic_DNA"/>
</dbReference>
<dbReference type="Gene3D" id="2.30.30.40">
    <property type="entry name" value="SH3 Domains"/>
    <property type="match status" value="1"/>
</dbReference>
<feature type="compositionally biased region" description="Polar residues" evidence="3">
    <location>
        <begin position="169"/>
        <end position="195"/>
    </location>
</feature>
<sequence>MPGAHEFAMKPAPAGRNSRKASLVPKEDDARSHVVADTTSKAFERSPLNGTIPESAVSPTTPTTRESFLITPVPPSPPLAPTPTAPTSPIPSTSTSNLSSSASQPPKTPTTPSNPTVTTAPLETTPAPTPNRPAPPSPNVSRRVSSISSTSGRSLRSSRPPSRTVSRAGSTRKSAAQQQQLISTPSKVPITSSSPLPSPRSFAFAVPLAGALAASTPRVLIHIRDFAYPRTDERFRGLGADIPRANRVARLNRRLRPGSGAGSQSSGDDEREDDEDDEDTDAAWDMLRHGWKGAGFVDRGGASGAPSQAEMDWNFRDGAEEEEEEEEEDDGEGETPLWPGLYRALYAFQPEGTAEMALEEDQLVRVVGRGGGVGWAVVVDESADTPDTHALVPEGYLTPVRMDWEDEEEA</sequence>
<feature type="compositionally biased region" description="Polar residues" evidence="3">
    <location>
        <begin position="57"/>
        <end position="66"/>
    </location>
</feature>
<evidence type="ECO:0000256" key="3">
    <source>
        <dbReference type="SAM" id="MobiDB-lite"/>
    </source>
</evidence>
<feature type="region of interest" description="Disordered" evidence="3">
    <location>
        <begin position="318"/>
        <end position="337"/>
    </location>
</feature>
<feature type="domain" description="SH3" evidence="4">
    <location>
        <begin position="337"/>
        <end position="402"/>
    </location>
</feature>
<keyword evidence="6" id="KW-1185">Reference proteome</keyword>
<comment type="caution">
    <text evidence="5">The sequence shown here is derived from an EMBL/GenBank/DDBJ whole genome shotgun (WGS) entry which is preliminary data.</text>
</comment>
<feature type="compositionally biased region" description="Acidic residues" evidence="3">
    <location>
        <begin position="267"/>
        <end position="280"/>
    </location>
</feature>
<protein>
    <recommendedName>
        <fullName evidence="4">SH3 domain-containing protein</fullName>
    </recommendedName>
</protein>
<evidence type="ECO:0000256" key="2">
    <source>
        <dbReference type="PROSITE-ProRule" id="PRU00192"/>
    </source>
</evidence>
<dbReference type="Proteomes" id="UP000775547">
    <property type="component" value="Unassembled WGS sequence"/>
</dbReference>
<feature type="region of interest" description="Disordered" evidence="3">
    <location>
        <begin position="251"/>
        <end position="280"/>
    </location>
</feature>
<feature type="region of interest" description="Disordered" evidence="3">
    <location>
        <begin position="1"/>
        <end position="198"/>
    </location>
</feature>
<evidence type="ECO:0000256" key="1">
    <source>
        <dbReference type="ARBA" id="ARBA00022443"/>
    </source>
</evidence>
<feature type="compositionally biased region" description="Basic and acidic residues" evidence="3">
    <location>
        <begin position="25"/>
        <end position="34"/>
    </location>
</feature>
<dbReference type="SUPFAM" id="SSF50044">
    <property type="entry name" value="SH3-domain"/>
    <property type="match status" value="1"/>
</dbReference>
<dbReference type="InterPro" id="IPR036028">
    <property type="entry name" value="SH3-like_dom_sf"/>
</dbReference>
<feature type="compositionally biased region" description="Low complexity" evidence="3">
    <location>
        <begin position="90"/>
        <end position="126"/>
    </location>
</feature>
<feature type="compositionally biased region" description="Pro residues" evidence="3">
    <location>
        <begin position="127"/>
        <end position="138"/>
    </location>
</feature>
<keyword evidence="1 2" id="KW-0728">SH3 domain</keyword>
<reference evidence="5" key="2">
    <citation type="submission" date="2021-10" db="EMBL/GenBank/DDBJ databases">
        <title>Phylogenomics reveals ancestral predisposition of the termite-cultivated fungus Termitomyces towards a domesticated lifestyle.</title>
        <authorList>
            <person name="Auxier B."/>
            <person name="Grum-Grzhimaylo A."/>
            <person name="Cardenas M.E."/>
            <person name="Lodge J.D."/>
            <person name="Laessoe T."/>
            <person name="Pedersen O."/>
            <person name="Smith M.E."/>
            <person name="Kuyper T.W."/>
            <person name="Franco-Molano E.A."/>
            <person name="Baroni T.J."/>
            <person name="Aanen D.K."/>
        </authorList>
    </citation>
    <scope>NUCLEOTIDE SEQUENCE</scope>
    <source>
        <strain evidence="5">AP01</strain>
        <tissue evidence="5">Mycelium</tissue>
    </source>
</reference>
<feature type="compositionally biased region" description="Pro residues" evidence="3">
    <location>
        <begin position="72"/>
        <end position="89"/>
    </location>
</feature>
<evidence type="ECO:0000313" key="6">
    <source>
        <dbReference type="Proteomes" id="UP000775547"/>
    </source>
</evidence>
<gene>
    <name evidence="5" type="ORF">DXG03_006672</name>
</gene>
<proteinExistence type="predicted"/>
<organism evidence="5 6">
    <name type="scientific">Asterophora parasitica</name>
    <dbReference type="NCBI Taxonomy" id="117018"/>
    <lineage>
        <taxon>Eukaryota</taxon>
        <taxon>Fungi</taxon>
        <taxon>Dikarya</taxon>
        <taxon>Basidiomycota</taxon>
        <taxon>Agaricomycotina</taxon>
        <taxon>Agaricomycetes</taxon>
        <taxon>Agaricomycetidae</taxon>
        <taxon>Agaricales</taxon>
        <taxon>Tricholomatineae</taxon>
        <taxon>Lyophyllaceae</taxon>
        <taxon>Asterophora</taxon>
    </lineage>
</organism>
<dbReference type="AlphaFoldDB" id="A0A9P7FZH9"/>